<proteinExistence type="predicted"/>
<protein>
    <submittedName>
        <fullName evidence="2">Uncharacterized protein</fullName>
    </submittedName>
</protein>
<feature type="region of interest" description="Disordered" evidence="1">
    <location>
        <begin position="51"/>
        <end position="85"/>
    </location>
</feature>
<comment type="caution">
    <text evidence="2">The sequence shown here is derived from an EMBL/GenBank/DDBJ whole genome shotgun (WGS) entry which is preliminary data.</text>
</comment>
<dbReference type="AlphaFoldDB" id="A0A3S5AWM8"/>
<evidence type="ECO:0000256" key="1">
    <source>
        <dbReference type="SAM" id="MobiDB-lite"/>
    </source>
</evidence>
<dbReference type="EMBL" id="CAAALY010112518">
    <property type="protein sequence ID" value="VEL30463.1"/>
    <property type="molecule type" value="Genomic_DNA"/>
</dbReference>
<reference evidence="2" key="1">
    <citation type="submission" date="2018-11" db="EMBL/GenBank/DDBJ databases">
        <authorList>
            <consortium name="Pathogen Informatics"/>
        </authorList>
    </citation>
    <scope>NUCLEOTIDE SEQUENCE</scope>
</reference>
<feature type="compositionally biased region" description="Low complexity" evidence="1">
    <location>
        <begin position="70"/>
        <end position="85"/>
    </location>
</feature>
<name>A0A3S5AWM8_9PLAT</name>
<evidence type="ECO:0000313" key="2">
    <source>
        <dbReference type="EMBL" id="VEL30463.1"/>
    </source>
</evidence>
<dbReference type="Proteomes" id="UP000784294">
    <property type="component" value="Unassembled WGS sequence"/>
</dbReference>
<gene>
    <name evidence="2" type="ORF">PXEA_LOCUS23903</name>
</gene>
<organism evidence="2 3">
    <name type="scientific">Protopolystoma xenopodis</name>
    <dbReference type="NCBI Taxonomy" id="117903"/>
    <lineage>
        <taxon>Eukaryota</taxon>
        <taxon>Metazoa</taxon>
        <taxon>Spiralia</taxon>
        <taxon>Lophotrochozoa</taxon>
        <taxon>Platyhelminthes</taxon>
        <taxon>Monogenea</taxon>
        <taxon>Polyopisthocotylea</taxon>
        <taxon>Polystomatidea</taxon>
        <taxon>Polystomatidae</taxon>
        <taxon>Protopolystoma</taxon>
    </lineage>
</organism>
<feature type="compositionally biased region" description="Basic and acidic residues" evidence="1">
    <location>
        <begin position="58"/>
        <end position="69"/>
    </location>
</feature>
<accession>A0A3S5AWM8</accession>
<sequence length="119" mass="12905">MEDATIADWLAEQLGCHELARPPLLSDFLINQMSAGLHSILTNSIEERTTANGLSESAARRDGATETDRLSPTVTTSTTAPTSVLPTMPAYPKCQPAFQDFLDGLKRECAVGQIRRLVC</sequence>
<evidence type="ECO:0000313" key="3">
    <source>
        <dbReference type="Proteomes" id="UP000784294"/>
    </source>
</evidence>
<keyword evidence="3" id="KW-1185">Reference proteome</keyword>